<organism evidence="2">
    <name type="scientific">Guillardia theta (strain CCMP2712)</name>
    <name type="common">Cryptophyte</name>
    <dbReference type="NCBI Taxonomy" id="905079"/>
    <lineage>
        <taxon>Eukaryota</taxon>
        <taxon>Cryptophyceae</taxon>
        <taxon>Pyrenomonadales</taxon>
        <taxon>Geminigeraceae</taxon>
        <taxon>Guillardia</taxon>
    </lineage>
</organism>
<reference evidence="3" key="3">
    <citation type="submission" date="2016-03" db="UniProtKB">
        <authorList>
            <consortium name="EnsemblProtists"/>
        </authorList>
    </citation>
    <scope>IDENTIFICATION</scope>
</reference>
<reference evidence="4" key="2">
    <citation type="submission" date="2012-11" db="EMBL/GenBank/DDBJ databases">
        <authorList>
            <person name="Kuo A."/>
            <person name="Curtis B.A."/>
            <person name="Tanifuji G."/>
            <person name="Burki F."/>
            <person name="Gruber A."/>
            <person name="Irimia M."/>
            <person name="Maruyama S."/>
            <person name="Arias M.C."/>
            <person name="Ball S.G."/>
            <person name="Gile G.H."/>
            <person name="Hirakawa Y."/>
            <person name="Hopkins J.F."/>
            <person name="Rensing S.A."/>
            <person name="Schmutz J."/>
            <person name="Symeonidi A."/>
            <person name="Elias M."/>
            <person name="Eveleigh R.J."/>
            <person name="Herman E.K."/>
            <person name="Klute M.J."/>
            <person name="Nakayama T."/>
            <person name="Obornik M."/>
            <person name="Reyes-Prieto A."/>
            <person name="Armbrust E.V."/>
            <person name="Aves S.J."/>
            <person name="Beiko R.G."/>
            <person name="Coutinho P."/>
            <person name="Dacks J.B."/>
            <person name="Durnford D.G."/>
            <person name="Fast N.M."/>
            <person name="Green B.R."/>
            <person name="Grisdale C."/>
            <person name="Hempe F."/>
            <person name="Henrissat B."/>
            <person name="Hoppner M.P."/>
            <person name="Ishida K.-I."/>
            <person name="Kim E."/>
            <person name="Koreny L."/>
            <person name="Kroth P.G."/>
            <person name="Liu Y."/>
            <person name="Malik S.-B."/>
            <person name="Maier U.G."/>
            <person name="McRose D."/>
            <person name="Mock T."/>
            <person name="Neilson J.A."/>
            <person name="Onodera N.T."/>
            <person name="Poole A.M."/>
            <person name="Pritham E.J."/>
            <person name="Richards T.A."/>
            <person name="Rocap G."/>
            <person name="Roy S.W."/>
            <person name="Sarai C."/>
            <person name="Schaack S."/>
            <person name="Shirato S."/>
            <person name="Slamovits C.H."/>
            <person name="Spencer D.F."/>
            <person name="Suzuki S."/>
            <person name="Worden A.Z."/>
            <person name="Zauner S."/>
            <person name="Barry K."/>
            <person name="Bell C."/>
            <person name="Bharti A.K."/>
            <person name="Crow J.A."/>
            <person name="Grimwood J."/>
            <person name="Kramer R."/>
            <person name="Lindquist E."/>
            <person name="Lucas S."/>
            <person name="Salamov A."/>
            <person name="McFadden G.I."/>
            <person name="Lane C.E."/>
            <person name="Keeling P.J."/>
            <person name="Gray M.W."/>
            <person name="Grigoriev I.V."/>
            <person name="Archibald J.M."/>
        </authorList>
    </citation>
    <scope>NUCLEOTIDE SEQUENCE</scope>
    <source>
        <strain evidence="4">CCMP2712</strain>
    </source>
</reference>
<evidence type="ECO:0000313" key="2">
    <source>
        <dbReference type="EMBL" id="EKX41107.1"/>
    </source>
</evidence>
<dbReference type="Proteomes" id="UP000011087">
    <property type="component" value="Unassembled WGS sequence"/>
</dbReference>
<dbReference type="AlphaFoldDB" id="L1IYB9"/>
<dbReference type="GeneID" id="17297728"/>
<proteinExistence type="predicted"/>
<dbReference type="HOGENOM" id="CLU_810005_0_0_1"/>
<name>L1IYB9_GUITC</name>
<accession>L1IYB9</accession>
<reference evidence="2 4" key="1">
    <citation type="journal article" date="2012" name="Nature">
        <title>Algal genomes reveal evolutionary mosaicism and the fate of nucleomorphs.</title>
        <authorList>
            <consortium name="DOE Joint Genome Institute"/>
            <person name="Curtis B.A."/>
            <person name="Tanifuji G."/>
            <person name="Burki F."/>
            <person name="Gruber A."/>
            <person name="Irimia M."/>
            <person name="Maruyama S."/>
            <person name="Arias M.C."/>
            <person name="Ball S.G."/>
            <person name="Gile G.H."/>
            <person name="Hirakawa Y."/>
            <person name="Hopkins J.F."/>
            <person name="Kuo A."/>
            <person name="Rensing S.A."/>
            <person name="Schmutz J."/>
            <person name="Symeonidi A."/>
            <person name="Elias M."/>
            <person name="Eveleigh R.J."/>
            <person name="Herman E.K."/>
            <person name="Klute M.J."/>
            <person name="Nakayama T."/>
            <person name="Obornik M."/>
            <person name="Reyes-Prieto A."/>
            <person name="Armbrust E.V."/>
            <person name="Aves S.J."/>
            <person name="Beiko R.G."/>
            <person name="Coutinho P."/>
            <person name="Dacks J.B."/>
            <person name="Durnford D.G."/>
            <person name="Fast N.M."/>
            <person name="Green B.R."/>
            <person name="Grisdale C.J."/>
            <person name="Hempel F."/>
            <person name="Henrissat B."/>
            <person name="Hoppner M.P."/>
            <person name="Ishida K."/>
            <person name="Kim E."/>
            <person name="Koreny L."/>
            <person name="Kroth P.G."/>
            <person name="Liu Y."/>
            <person name="Malik S.B."/>
            <person name="Maier U.G."/>
            <person name="McRose D."/>
            <person name="Mock T."/>
            <person name="Neilson J.A."/>
            <person name="Onodera N.T."/>
            <person name="Poole A.M."/>
            <person name="Pritham E.J."/>
            <person name="Richards T.A."/>
            <person name="Rocap G."/>
            <person name="Roy S.W."/>
            <person name="Sarai C."/>
            <person name="Schaack S."/>
            <person name="Shirato S."/>
            <person name="Slamovits C.H."/>
            <person name="Spencer D.F."/>
            <person name="Suzuki S."/>
            <person name="Worden A.Z."/>
            <person name="Zauner S."/>
            <person name="Barry K."/>
            <person name="Bell C."/>
            <person name="Bharti A.K."/>
            <person name="Crow J.A."/>
            <person name="Grimwood J."/>
            <person name="Kramer R."/>
            <person name="Lindquist E."/>
            <person name="Lucas S."/>
            <person name="Salamov A."/>
            <person name="McFadden G.I."/>
            <person name="Lane C.E."/>
            <person name="Keeling P.J."/>
            <person name="Gray M.W."/>
            <person name="Grigoriev I.V."/>
            <person name="Archibald J.M."/>
        </authorList>
    </citation>
    <scope>NUCLEOTIDE SEQUENCE</scope>
    <source>
        <strain evidence="2 4">CCMP2712</strain>
    </source>
</reference>
<feature type="compositionally biased region" description="Basic and acidic residues" evidence="1">
    <location>
        <begin position="40"/>
        <end position="50"/>
    </location>
</feature>
<dbReference type="KEGG" id="gtt:GUITHDRAFT_142264"/>
<gene>
    <name evidence="2" type="ORF">GUITHDRAFT_142264</name>
</gene>
<dbReference type="EMBL" id="JH993026">
    <property type="protein sequence ID" value="EKX41107.1"/>
    <property type="molecule type" value="Genomic_DNA"/>
</dbReference>
<dbReference type="EnsemblProtists" id="EKX41107">
    <property type="protein sequence ID" value="EKX41107"/>
    <property type="gene ID" value="GUITHDRAFT_142264"/>
</dbReference>
<protein>
    <submittedName>
        <fullName evidence="2 3">Uncharacterized protein</fullName>
    </submittedName>
</protein>
<evidence type="ECO:0000313" key="3">
    <source>
        <dbReference type="EnsemblProtists" id="EKX41107"/>
    </source>
</evidence>
<sequence length="343" mass="38019">MAASSADRSWTFPSHLSASANPTLRENVRTFSSSTDGSSGEDKTLGDKPRTNTFIRLRPLADQVTSKKFVKRSQTVQSKLKVGQQDLRIAVENLISGLTASSVSRESEEVPSILEASGDLNELDQMESMNEAYEKLLDVYSEGLNAEEIQDVLDFFPTSDLKRQSMQAERIKEQWIRHGVKFGIEAQRLDEIWETIGLYSHSQAVEHGFAVVVDGTTSPPVAYTVGLSGSFGFGFEILVVGSTSESLMGARSIIRQCVAELEEKYALIDVPDSLRLDKLIDGRRVALKEAKDSKLVNEKFARLADLYVRIHNPEKDSENMSKIMQMRTVGSPGTEASAMSRRM</sequence>
<feature type="compositionally biased region" description="Polar residues" evidence="1">
    <location>
        <begin position="1"/>
        <end position="38"/>
    </location>
</feature>
<dbReference type="PaxDb" id="55529-EKX41107"/>
<evidence type="ECO:0000313" key="4">
    <source>
        <dbReference type="Proteomes" id="UP000011087"/>
    </source>
</evidence>
<dbReference type="RefSeq" id="XP_005828087.1">
    <property type="nucleotide sequence ID" value="XM_005828030.1"/>
</dbReference>
<evidence type="ECO:0000256" key="1">
    <source>
        <dbReference type="SAM" id="MobiDB-lite"/>
    </source>
</evidence>
<feature type="region of interest" description="Disordered" evidence="1">
    <location>
        <begin position="1"/>
        <end position="52"/>
    </location>
</feature>
<keyword evidence="4" id="KW-1185">Reference proteome</keyword>